<evidence type="ECO:0000256" key="8">
    <source>
        <dbReference type="ARBA" id="ARBA00023034"/>
    </source>
</evidence>
<dbReference type="Pfam" id="PF01762">
    <property type="entry name" value="Galactosyl_T"/>
    <property type="match status" value="1"/>
</dbReference>
<keyword evidence="3 10" id="KW-0328">Glycosyltransferase</keyword>
<evidence type="ECO:0000256" key="9">
    <source>
        <dbReference type="ARBA" id="ARBA00023136"/>
    </source>
</evidence>
<evidence type="ECO:0000256" key="10">
    <source>
        <dbReference type="RuleBase" id="RU363063"/>
    </source>
</evidence>
<reference evidence="11" key="1">
    <citation type="submission" date="2021-01" db="UniProtKB">
        <authorList>
            <consortium name="EnsemblMetazoa"/>
        </authorList>
    </citation>
    <scope>IDENTIFICATION</scope>
</reference>
<dbReference type="PANTHER" id="PTHR11214">
    <property type="entry name" value="BETA-1,3-N-ACETYLGLUCOSAMINYLTRANSFERASE"/>
    <property type="match status" value="1"/>
</dbReference>
<dbReference type="InterPro" id="IPR002659">
    <property type="entry name" value="Glyco_trans_31"/>
</dbReference>
<evidence type="ECO:0000256" key="1">
    <source>
        <dbReference type="ARBA" id="ARBA00004323"/>
    </source>
</evidence>
<evidence type="ECO:0000256" key="7">
    <source>
        <dbReference type="ARBA" id="ARBA00022989"/>
    </source>
</evidence>
<evidence type="ECO:0000256" key="3">
    <source>
        <dbReference type="ARBA" id="ARBA00022676"/>
    </source>
</evidence>
<comment type="similarity">
    <text evidence="2 10">Belongs to the glycosyltransferase 31 family.</text>
</comment>
<evidence type="ECO:0000256" key="2">
    <source>
        <dbReference type="ARBA" id="ARBA00008661"/>
    </source>
</evidence>
<evidence type="ECO:0000256" key="5">
    <source>
        <dbReference type="ARBA" id="ARBA00022692"/>
    </source>
</evidence>
<name>A0A7M6DQR8_9CNID</name>
<evidence type="ECO:0000256" key="4">
    <source>
        <dbReference type="ARBA" id="ARBA00022679"/>
    </source>
</evidence>
<dbReference type="GO" id="GO:0000139">
    <property type="term" value="C:Golgi membrane"/>
    <property type="evidence" value="ECO:0007669"/>
    <property type="project" value="UniProtKB-SubCell"/>
</dbReference>
<dbReference type="GO" id="GO:0006493">
    <property type="term" value="P:protein O-linked glycosylation"/>
    <property type="evidence" value="ECO:0007669"/>
    <property type="project" value="TreeGrafter"/>
</dbReference>
<evidence type="ECO:0000256" key="6">
    <source>
        <dbReference type="ARBA" id="ARBA00022968"/>
    </source>
</evidence>
<keyword evidence="7" id="KW-1133">Transmembrane helix</keyword>
<dbReference type="PANTHER" id="PTHR11214:SF3">
    <property type="entry name" value="BETA-1,3-GALACTOSYLTRANSFERASE 6"/>
    <property type="match status" value="1"/>
</dbReference>
<keyword evidence="4" id="KW-0808">Transferase</keyword>
<evidence type="ECO:0000313" key="11">
    <source>
        <dbReference type="EnsemblMetazoa" id="CLYHEMP022729.1"/>
    </source>
</evidence>
<keyword evidence="5" id="KW-0812">Transmembrane</keyword>
<keyword evidence="8 10" id="KW-0333">Golgi apparatus</keyword>
<keyword evidence="6" id="KW-0735">Signal-anchor</keyword>
<organism evidence="11 12">
    <name type="scientific">Clytia hemisphaerica</name>
    <dbReference type="NCBI Taxonomy" id="252671"/>
    <lineage>
        <taxon>Eukaryota</taxon>
        <taxon>Metazoa</taxon>
        <taxon>Cnidaria</taxon>
        <taxon>Hydrozoa</taxon>
        <taxon>Hydroidolina</taxon>
        <taxon>Leptothecata</taxon>
        <taxon>Obeliida</taxon>
        <taxon>Clytiidae</taxon>
        <taxon>Clytia</taxon>
    </lineage>
</organism>
<keyword evidence="12" id="KW-1185">Reference proteome</keyword>
<evidence type="ECO:0000313" key="12">
    <source>
        <dbReference type="Proteomes" id="UP000594262"/>
    </source>
</evidence>
<sequence>MFMNLGPHRNEKSKWHVPKEEWEPNKYPPFAPGMGVVLSRHVVGKMIPHFDWLKPFRLDDVYIGMLVNKANVTGMGIRKQVGAEFYDNINNRKYCAFPSTRIIAFHKVLENKCMTHLTNRSRQ</sequence>
<accession>A0A7M6DQR8</accession>
<protein>
    <recommendedName>
        <fullName evidence="10">Hexosyltransferase</fullName>
        <ecNumber evidence="10">2.4.1.-</ecNumber>
    </recommendedName>
</protein>
<dbReference type="AlphaFoldDB" id="A0A7M6DQR8"/>
<dbReference type="EnsemblMetazoa" id="CLYHEMT022729.1">
    <property type="protein sequence ID" value="CLYHEMP022729.1"/>
    <property type="gene ID" value="CLYHEMG022729"/>
</dbReference>
<dbReference type="OrthoDB" id="10071348at2759"/>
<dbReference type="Proteomes" id="UP000594262">
    <property type="component" value="Unplaced"/>
</dbReference>
<proteinExistence type="inferred from homology"/>
<dbReference type="GO" id="GO:0016758">
    <property type="term" value="F:hexosyltransferase activity"/>
    <property type="evidence" value="ECO:0007669"/>
    <property type="project" value="InterPro"/>
</dbReference>
<keyword evidence="9" id="KW-0472">Membrane</keyword>
<comment type="subcellular location">
    <subcellularLocation>
        <location evidence="1 10">Golgi apparatus membrane</location>
        <topology evidence="1 10">Single-pass type II membrane protein</topology>
    </subcellularLocation>
</comment>
<dbReference type="EC" id="2.4.1.-" evidence="10"/>
<dbReference type="Gene3D" id="3.90.550.50">
    <property type="match status" value="1"/>
</dbReference>